<dbReference type="GO" id="GO:0046872">
    <property type="term" value="F:metal ion binding"/>
    <property type="evidence" value="ECO:0007669"/>
    <property type="project" value="UniProtKB-KW"/>
</dbReference>
<dbReference type="NCBIfam" id="TIGR01488">
    <property type="entry name" value="HAD-SF-IB"/>
    <property type="match status" value="1"/>
</dbReference>
<dbReference type="GeneID" id="92352387"/>
<dbReference type="InterPro" id="IPR050582">
    <property type="entry name" value="HAD-like_SerB"/>
</dbReference>
<evidence type="ECO:0000256" key="2">
    <source>
        <dbReference type="ARBA" id="ARBA00022801"/>
    </source>
</evidence>
<name>I4Z546_9BURK</name>
<gene>
    <name evidence="4" type="ORF">LepocDRAFT_00000650</name>
</gene>
<evidence type="ECO:0000256" key="3">
    <source>
        <dbReference type="ARBA" id="ARBA00022842"/>
    </source>
</evidence>
<dbReference type="RefSeq" id="WP_009453617.1">
    <property type="nucleotide sequence ID" value="NZ_JH660693.1"/>
</dbReference>
<dbReference type="Pfam" id="PF12710">
    <property type="entry name" value="HAD"/>
    <property type="match status" value="1"/>
</dbReference>
<sequence length="231" mass="25392">MISVGKVKPKRLCLFDLDGTLLPIDSDHSFGEFMVQIGWADGESFRRTNDAFFAQYQAGTMDLAAYVDFATRVWRSRPPLEAEAARERFMAEVIRPALHGSALALVQQHQEAGDLVAIVTATNEFVTTPIAAAFGVSHLLAVELERTDMGGWSGHIQGTPTFREGKVVRVHAWLANLGLRLSDFEQVSVYSDSINDLPLLEMGTHPVATNPGASLETVAHARGWQILRLFS</sequence>
<dbReference type="AlphaFoldDB" id="I4Z546"/>
<dbReference type="InterPro" id="IPR006385">
    <property type="entry name" value="HAD_hydro_SerB1"/>
</dbReference>
<dbReference type="Proteomes" id="UP000053899">
    <property type="component" value="Unassembled WGS sequence"/>
</dbReference>
<keyword evidence="2 4" id="KW-0378">Hydrolase</keyword>
<dbReference type="HOGENOM" id="CLU_052657_1_1_4"/>
<dbReference type="EMBL" id="JH660693">
    <property type="protein sequence ID" value="EIM31338.1"/>
    <property type="molecule type" value="Genomic_DNA"/>
</dbReference>
<dbReference type="Gene3D" id="1.20.1440.100">
    <property type="entry name" value="SG protein - dephosphorylation function"/>
    <property type="match status" value="1"/>
</dbReference>
<dbReference type="SUPFAM" id="SSF56784">
    <property type="entry name" value="HAD-like"/>
    <property type="match status" value="1"/>
</dbReference>
<dbReference type="PANTHER" id="PTHR43344">
    <property type="entry name" value="PHOSPHOSERINE PHOSPHATASE"/>
    <property type="match status" value="1"/>
</dbReference>
<dbReference type="OrthoDB" id="9784466at2"/>
<organism evidence="4 5">
    <name type="scientific">Leptothrix ochracea L12</name>
    <dbReference type="NCBI Taxonomy" id="735332"/>
    <lineage>
        <taxon>Bacteria</taxon>
        <taxon>Pseudomonadati</taxon>
        <taxon>Pseudomonadota</taxon>
        <taxon>Betaproteobacteria</taxon>
        <taxon>Burkholderiales</taxon>
        <taxon>Sphaerotilaceae</taxon>
        <taxon>Leptothrix</taxon>
    </lineage>
</organism>
<dbReference type="GO" id="GO:0016787">
    <property type="term" value="F:hydrolase activity"/>
    <property type="evidence" value="ECO:0007669"/>
    <property type="project" value="UniProtKB-KW"/>
</dbReference>
<evidence type="ECO:0000256" key="1">
    <source>
        <dbReference type="ARBA" id="ARBA00022723"/>
    </source>
</evidence>
<accession>I4Z546</accession>
<dbReference type="PANTHER" id="PTHR43344:SF13">
    <property type="entry name" value="PHOSPHATASE RV3661-RELATED"/>
    <property type="match status" value="1"/>
</dbReference>
<protein>
    <submittedName>
        <fullName evidence="4">HAD-superfamily subfamily IB hydrolase, TIGR01490</fullName>
    </submittedName>
</protein>
<reference evidence="4 5" key="1">
    <citation type="submission" date="2012-04" db="EMBL/GenBank/DDBJ databases">
        <title>Improved High-Quality Draft sequence of Leptothrix ochracea L12.</title>
        <authorList>
            <consortium name="US DOE Joint Genome Institute"/>
            <person name="Lucas S."/>
            <person name="Han J."/>
            <person name="Lapidus A."/>
            <person name="Cheng J.-F."/>
            <person name="Goodwin L."/>
            <person name="Pitluck S."/>
            <person name="Peters L."/>
            <person name="Zeytun A."/>
            <person name="Detter J.C."/>
            <person name="Han C."/>
            <person name="Tapia R."/>
            <person name="Land M."/>
            <person name="Hauser L."/>
            <person name="Kyrpides N."/>
            <person name="Ivanova N."/>
            <person name="Pagani I."/>
            <person name="Stepanauskas R."/>
            <person name="Masland D."/>
            <person name="Poulton N."/>
            <person name="Emerson D."/>
            <person name="Fleming E."/>
            <person name="Woyke T."/>
        </authorList>
    </citation>
    <scope>NUCLEOTIDE SEQUENCE [LARGE SCALE GENOMIC DNA]</scope>
    <source>
        <strain evidence="4 5">L12</strain>
    </source>
</reference>
<dbReference type="InterPro" id="IPR036412">
    <property type="entry name" value="HAD-like_sf"/>
</dbReference>
<evidence type="ECO:0000313" key="5">
    <source>
        <dbReference type="Proteomes" id="UP000053899"/>
    </source>
</evidence>
<evidence type="ECO:0000313" key="4">
    <source>
        <dbReference type="EMBL" id="EIM31338.1"/>
    </source>
</evidence>
<keyword evidence="5" id="KW-1185">Reference proteome</keyword>
<dbReference type="CDD" id="cd02612">
    <property type="entry name" value="HAD_PGPPase"/>
    <property type="match status" value="1"/>
</dbReference>
<dbReference type="NCBIfam" id="TIGR01490">
    <property type="entry name" value="HAD-SF-IB-hyp1"/>
    <property type="match status" value="1"/>
</dbReference>
<proteinExistence type="predicted"/>
<dbReference type="Gene3D" id="3.40.50.1000">
    <property type="entry name" value="HAD superfamily/HAD-like"/>
    <property type="match status" value="1"/>
</dbReference>
<dbReference type="InterPro" id="IPR023214">
    <property type="entry name" value="HAD_sf"/>
</dbReference>
<keyword evidence="1" id="KW-0479">Metal-binding</keyword>
<keyword evidence="3" id="KW-0460">Magnesium</keyword>